<dbReference type="InterPro" id="IPR010982">
    <property type="entry name" value="Lambda_DNA-bd_dom_sf"/>
</dbReference>
<dbReference type="SUPFAM" id="SSF53822">
    <property type="entry name" value="Periplasmic binding protein-like I"/>
    <property type="match status" value="1"/>
</dbReference>
<dbReference type="PANTHER" id="PTHR30146">
    <property type="entry name" value="LACI-RELATED TRANSCRIPTIONAL REPRESSOR"/>
    <property type="match status" value="1"/>
</dbReference>
<feature type="domain" description="HTH cro/C1-type" evidence="5">
    <location>
        <begin position="3"/>
        <end position="46"/>
    </location>
</feature>
<reference evidence="6" key="1">
    <citation type="submission" date="2020-10" db="EMBL/GenBank/DDBJ databases">
        <title>Sequencing the genomes of 1000 actinobacteria strains.</title>
        <authorList>
            <person name="Klenk H.-P."/>
        </authorList>
    </citation>
    <scope>NUCLEOTIDE SEQUENCE</scope>
    <source>
        <strain evidence="6">DSM 45354</strain>
    </source>
</reference>
<dbReference type="SMART" id="SM00354">
    <property type="entry name" value="HTH_LACI"/>
    <property type="match status" value="1"/>
</dbReference>
<dbReference type="Proteomes" id="UP000638648">
    <property type="component" value="Unassembled WGS sequence"/>
</dbReference>
<dbReference type="SUPFAM" id="SSF47413">
    <property type="entry name" value="lambda repressor-like DNA-binding domains"/>
    <property type="match status" value="1"/>
</dbReference>
<evidence type="ECO:0000256" key="1">
    <source>
        <dbReference type="ARBA" id="ARBA00023015"/>
    </source>
</evidence>
<keyword evidence="7" id="KW-1185">Reference proteome</keyword>
<dbReference type="PANTHER" id="PTHR30146:SF153">
    <property type="entry name" value="LACTOSE OPERON REPRESSOR"/>
    <property type="match status" value="1"/>
</dbReference>
<organism evidence="6 7">
    <name type="scientific">Actinopolymorpha pittospori</name>
    <dbReference type="NCBI Taxonomy" id="648752"/>
    <lineage>
        <taxon>Bacteria</taxon>
        <taxon>Bacillati</taxon>
        <taxon>Actinomycetota</taxon>
        <taxon>Actinomycetes</taxon>
        <taxon>Propionibacteriales</taxon>
        <taxon>Actinopolymorphaceae</taxon>
        <taxon>Actinopolymorpha</taxon>
    </lineage>
</organism>
<dbReference type="InterPro" id="IPR028082">
    <property type="entry name" value="Peripla_BP_I"/>
</dbReference>
<dbReference type="Gene3D" id="3.40.50.2300">
    <property type="match status" value="2"/>
</dbReference>
<dbReference type="InterPro" id="IPR001387">
    <property type="entry name" value="Cro/C1-type_HTH"/>
</dbReference>
<dbReference type="RefSeq" id="WP_192752510.1">
    <property type="nucleotide sequence ID" value="NZ_BAABJL010000172.1"/>
</dbReference>
<evidence type="ECO:0000259" key="4">
    <source>
        <dbReference type="PROSITE" id="PS50932"/>
    </source>
</evidence>
<dbReference type="InterPro" id="IPR046335">
    <property type="entry name" value="LacI/GalR-like_sensor"/>
</dbReference>
<dbReference type="GO" id="GO:0003700">
    <property type="term" value="F:DNA-binding transcription factor activity"/>
    <property type="evidence" value="ECO:0007669"/>
    <property type="project" value="TreeGrafter"/>
</dbReference>
<dbReference type="CDD" id="cd01392">
    <property type="entry name" value="HTH_LacI"/>
    <property type="match status" value="1"/>
</dbReference>
<dbReference type="PROSITE" id="PS50943">
    <property type="entry name" value="HTH_CROC1"/>
    <property type="match status" value="1"/>
</dbReference>
<evidence type="ECO:0000313" key="6">
    <source>
        <dbReference type="EMBL" id="MBE1608802.1"/>
    </source>
</evidence>
<accession>A0A927N4H3</accession>
<sequence>MATIADVARRAGVAPSTVSYVLTNRRSISSTTRQAVERAIRELDYQPHAGARALRGARTRVLAVSVPEDGPYLPLRWRFVHDLSTAARAHDYDLLLLTGEETVADVRRVARSRLADGAILMSVLTADPRIPVVRELGFPVALLGRPDDPAGLPWCDFDFGGAAAEAVRDLAAAGHRRIGFVGSTDAEFRAGLSYAERGLAGARTGARSTGVKLAVIRSSPVRLTLARRVHRLLAAPEPPTAFVTVHDVPGLVGILREEGARVPTELPVAAVASTSGAEDERALTRWELPVAEMTRTVVDLAIAAIDEEPGPHGGLIRVQPTRGRNRST</sequence>
<keyword evidence="1" id="KW-0805">Transcription regulation</keyword>
<evidence type="ECO:0000256" key="3">
    <source>
        <dbReference type="ARBA" id="ARBA00023163"/>
    </source>
</evidence>
<name>A0A927N4H3_9ACTN</name>
<keyword evidence="3" id="KW-0804">Transcription</keyword>
<dbReference type="PROSITE" id="PS50932">
    <property type="entry name" value="HTH_LACI_2"/>
    <property type="match status" value="1"/>
</dbReference>
<comment type="caution">
    <text evidence="6">The sequence shown here is derived from an EMBL/GenBank/DDBJ whole genome shotgun (WGS) entry which is preliminary data.</text>
</comment>
<dbReference type="GO" id="GO:0000976">
    <property type="term" value="F:transcription cis-regulatory region binding"/>
    <property type="evidence" value="ECO:0007669"/>
    <property type="project" value="TreeGrafter"/>
</dbReference>
<dbReference type="Pfam" id="PF00356">
    <property type="entry name" value="LacI"/>
    <property type="match status" value="1"/>
</dbReference>
<proteinExistence type="predicted"/>
<protein>
    <submittedName>
        <fullName evidence="6">DNA-binding LacI/PurR family transcriptional regulator</fullName>
    </submittedName>
</protein>
<dbReference type="InterPro" id="IPR000843">
    <property type="entry name" value="HTH_LacI"/>
</dbReference>
<dbReference type="EMBL" id="JADBEM010000001">
    <property type="protein sequence ID" value="MBE1608802.1"/>
    <property type="molecule type" value="Genomic_DNA"/>
</dbReference>
<evidence type="ECO:0000259" key="5">
    <source>
        <dbReference type="PROSITE" id="PS50943"/>
    </source>
</evidence>
<evidence type="ECO:0000256" key="2">
    <source>
        <dbReference type="ARBA" id="ARBA00023125"/>
    </source>
</evidence>
<dbReference type="Pfam" id="PF13377">
    <property type="entry name" value="Peripla_BP_3"/>
    <property type="match status" value="1"/>
</dbReference>
<keyword evidence="2 6" id="KW-0238">DNA-binding</keyword>
<gene>
    <name evidence="6" type="ORF">HEB94_005650</name>
</gene>
<evidence type="ECO:0000313" key="7">
    <source>
        <dbReference type="Proteomes" id="UP000638648"/>
    </source>
</evidence>
<feature type="domain" description="HTH lacI-type" evidence="4">
    <location>
        <begin position="2"/>
        <end position="56"/>
    </location>
</feature>
<dbReference type="Gene3D" id="1.10.260.40">
    <property type="entry name" value="lambda repressor-like DNA-binding domains"/>
    <property type="match status" value="1"/>
</dbReference>
<dbReference type="AlphaFoldDB" id="A0A927N4H3"/>